<dbReference type="InParanoid" id="A0A2R5G8D3"/>
<dbReference type="InterPro" id="IPR016162">
    <property type="entry name" value="Ald_DH_N"/>
</dbReference>
<dbReference type="OrthoDB" id="40137at2759"/>
<dbReference type="GO" id="GO:0016620">
    <property type="term" value="F:oxidoreductase activity, acting on the aldehyde or oxo group of donors, NAD or NADP as acceptor"/>
    <property type="evidence" value="ECO:0007669"/>
    <property type="project" value="InterPro"/>
</dbReference>
<dbReference type="Proteomes" id="UP000241890">
    <property type="component" value="Unassembled WGS sequence"/>
</dbReference>
<reference evidence="2 3" key="1">
    <citation type="submission" date="2017-12" db="EMBL/GenBank/DDBJ databases">
        <title>Sequencing, de novo assembly and annotation of complete genome of a new Thraustochytrid species, strain FCC1311.</title>
        <authorList>
            <person name="Sedici K."/>
            <person name="Godart F."/>
            <person name="Aiese Cigliano R."/>
            <person name="Sanseverino W."/>
            <person name="Barakat M."/>
            <person name="Ortet P."/>
            <person name="Marechal E."/>
            <person name="Cagnac O."/>
            <person name="Amato A."/>
        </authorList>
    </citation>
    <scope>NUCLEOTIDE SEQUENCE [LARGE SCALE GENOMIC DNA]</scope>
</reference>
<dbReference type="InterPro" id="IPR016161">
    <property type="entry name" value="Ald_DH/histidinol_DH"/>
</dbReference>
<feature type="domain" description="Aldehyde dehydrogenase" evidence="1">
    <location>
        <begin position="210"/>
        <end position="496"/>
    </location>
</feature>
<sequence length="590" mass="64451">MATRRASSGEVVGWEVVNTKLDILGAHAEAWGALRPSERLQYLGKVKRALQRMDIYGWCADSALLQGWDMNTRYGQNVAATETKTTAYFIKAYIEALMAAYNDMVAAGDTYESIGPKRQGLRVDTREKTGRKSVHVPRSFGEWAAGTSLDILLQQGAPDPRVSPPAVNLASSQVCVVLGGGSQSYLSVSDILHQLFVEGQVPLFKHHHLRALSVEPVGKLFSSIIEDGFMDHVLCDPLTTRRLAADPRVGAVHVTGSKASHDAILRHLRSAEQEKRMTSQLSCVTPWVVVPGGDEWTLGELEAQAKAVVNGLVKQQACNCYAPNMLVIDADWPSKETFLTELRTALALAPQPPAYYPGTKERYDNLVAAYEGRSDAVLEYIESPEQEGLAPDFVQDDDPRKPLQVLLILHKVNMRSFQRAPAFSIEPFAPVLTICEMENTLNDEALFLKQTARFLNNHVFGSLSCTLIVHYSLQGSEAVEKAVDDLRYGCICINGSSSAMFLAPNGVWGAFPGASVDLAKSGIGFVHNCLLLSNVEKGVLRQAFATNASAQTDHPGENPGNTTLVRRNAEFMVRPNPWRLAKVAGAAMFG</sequence>
<keyword evidence="3" id="KW-1185">Reference proteome</keyword>
<dbReference type="AlphaFoldDB" id="A0A2R5G8D3"/>
<evidence type="ECO:0000313" key="3">
    <source>
        <dbReference type="Proteomes" id="UP000241890"/>
    </source>
</evidence>
<accession>A0A2R5G8D3</accession>
<dbReference type="InterPro" id="IPR015590">
    <property type="entry name" value="Aldehyde_DH_dom"/>
</dbReference>
<dbReference type="EMBL" id="BEYU01000029">
    <property type="protein sequence ID" value="GBG27307.1"/>
    <property type="molecule type" value="Genomic_DNA"/>
</dbReference>
<comment type="caution">
    <text evidence="2">The sequence shown here is derived from an EMBL/GenBank/DDBJ whole genome shotgun (WGS) entry which is preliminary data.</text>
</comment>
<proteinExistence type="predicted"/>
<dbReference type="InterPro" id="IPR016163">
    <property type="entry name" value="Ald_DH_C"/>
</dbReference>
<dbReference type="SUPFAM" id="SSF53720">
    <property type="entry name" value="ALDH-like"/>
    <property type="match status" value="1"/>
</dbReference>
<protein>
    <recommendedName>
        <fullName evidence="1">Aldehyde dehydrogenase domain-containing protein</fullName>
    </recommendedName>
</protein>
<dbReference type="Gene3D" id="3.40.605.10">
    <property type="entry name" value="Aldehyde Dehydrogenase, Chain A, domain 1"/>
    <property type="match status" value="1"/>
</dbReference>
<gene>
    <name evidence="2" type="ORF">FCC1311_035292</name>
</gene>
<dbReference type="Pfam" id="PF00171">
    <property type="entry name" value="Aldedh"/>
    <property type="match status" value="1"/>
</dbReference>
<name>A0A2R5G8D3_9STRA</name>
<evidence type="ECO:0000313" key="2">
    <source>
        <dbReference type="EMBL" id="GBG27307.1"/>
    </source>
</evidence>
<evidence type="ECO:0000259" key="1">
    <source>
        <dbReference type="Pfam" id="PF00171"/>
    </source>
</evidence>
<dbReference type="Gene3D" id="3.40.309.10">
    <property type="entry name" value="Aldehyde Dehydrogenase, Chain A, domain 2"/>
    <property type="match status" value="1"/>
</dbReference>
<organism evidence="2 3">
    <name type="scientific">Hondaea fermentalgiana</name>
    <dbReference type="NCBI Taxonomy" id="2315210"/>
    <lineage>
        <taxon>Eukaryota</taxon>
        <taxon>Sar</taxon>
        <taxon>Stramenopiles</taxon>
        <taxon>Bigyra</taxon>
        <taxon>Labyrinthulomycetes</taxon>
        <taxon>Thraustochytrida</taxon>
        <taxon>Thraustochytriidae</taxon>
        <taxon>Hondaea</taxon>
    </lineage>
</organism>